<organism evidence="4">
    <name type="scientific">Physcomitrium patens</name>
    <name type="common">Spreading-leaved earth moss</name>
    <name type="synonym">Physcomitrella patens</name>
    <dbReference type="NCBI Taxonomy" id="3218"/>
    <lineage>
        <taxon>Eukaryota</taxon>
        <taxon>Viridiplantae</taxon>
        <taxon>Streptophyta</taxon>
        <taxon>Embryophyta</taxon>
        <taxon>Bryophyta</taxon>
        <taxon>Bryophytina</taxon>
        <taxon>Bryopsida</taxon>
        <taxon>Funariidae</taxon>
        <taxon>Funariales</taxon>
        <taxon>Funariaceae</taxon>
        <taxon>Physcomitrium</taxon>
    </lineage>
</organism>
<dbReference type="SMART" id="SM00733">
    <property type="entry name" value="Mterf"/>
    <property type="match status" value="10"/>
</dbReference>
<evidence type="ECO:0000256" key="1">
    <source>
        <dbReference type="ARBA" id="ARBA00007692"/>
    </source>
</evidence>
<dbReference type="InterPro" id="IPR038538">
    <property type="entry name" value="MTERF_sf"/>
</dbReference>
<dbReference type="PANTHER" id="PTHR13068">
    <property type="entry name" value="CGI-12 PROTEIN-RELATED"/>
    <property type="match status" value="1"/>
</dbReference>
<dbReference type="AlphaFoldDB" id="A0A2K1J1I3"/>
<reference evidence="4 6" key="2">
    <citation type="journal article" date="2018" name="Plant J.">
        <title>The Physcomitrella patens chromosome-scale assembly reveals moss genome structure and evolution.</title>
        <authorList>
            <person name="Lang D."/>
            <person name="Ullrich K.K."/>
            <person name="Murat F."/>
            <person name="Fuchs J."/>
            <person name="Jenkins J."/>
            <person name="Haas F.B."/>
            <person name="Piednoel M."/>
            <person name="Gundlach H."/>
            <person name="Van Bel M."/>
            <person name="Meyberg R."/>
            <person name="Vives C."/>
            <person name="Morata J."/>
            <person name="Symeonidi A."/>
            <person name="Hiss M."/>
            <person name="Muchero W."/>
            <person name="Kamisugi Y."/>
            <person name="Saleh O."/>
            <person name="Blanc G."/>
            <person name="Decker E.L."/>
            <person name="van Gessel N."/>
            <person name="Grimwood J."/>
            <person name="Hayes R.D."/>
            <person name="Graham S.W."/>
            <person name="Gunter L.E."/>
            <person name="McDaniel S.F."/>
            <person name="Hoernstein S.N.W."/>
            <person name="Larsson A."/>
            <person name="Li F.W."/>
            <person name="Perroud P.F."/>
            <person name="Phillips J."/>
            <person name="Ranjan P."/>
            <person name="Rokshar D.S."/>
            <person name="Rothfels C.J."/>
            <person name="Schneider L."/>
            <person name="Shu S."/>
            <person name="Stevenson D.W."/>
            <person name="Thummler F."/>
            <person name="Tillich M."/>
            <person name="Villarreal Aguilar J.C."/>
            <person name="Widiez T."/>
            <person name="Wong G.K."/>
            <person name="Wymore A."/>
            <person name="Zhang Y."/>
            <person name="Zimmer A.D."/>
            <person name="Quatrano R.S."/>
            <person name="Mayer K.F.X."/>
            <person name="Goodstein D."/>
            <person name="Casacuberta J.M."/>
            <person name="Vandepoele K."/>
            <person name="Reski R."/>
            <person name="Cuming A.C."/>
            <person name="Tuskan G.A."/>
            <person name="Maumus F."/>
            <person name="Salse J."/>
            <person name="Schmutz J."/>
            <person name="Rensing S.A."/>
        </authorList>
    </citation>
    <scope>NUCLEOTIDE SEQUENCE [LARGE SCALE GENOMIC DNA]</scope>
    <source>
        <strain evidence="5 6">cv. Gransden 2004</strain>
    </source>
</reference>
<comment type="similarity">
    <text evidence="1">Belongs to the mTERF family.</text>
</comment>
<dbReference type="Gene3D" id="1.25.70.10">
    <property type="entry name" value="Transcription termination factor 3, mitochondrial"/>
    <property type="match status" value="1"/>
</dbReference>
<dbReference type="EnsemblPlants" id="Pp3c18_18510V3.2">
    <property type="protein sequence ID" value="Pp3c18_18510V3.2"/>
    <property type="gene ID" value="Pp3c18_18510"/>
</dbReference>
<dbReference type="EnsemblPlants" id="Pp3c18_18510V3.1">
    <property type="protein sequence ID" value="Pp3c18_18510V3.1"/>
    <property type="gene ID" value="Pp3c18_18510"/>
</dbReference>
<dbReference type="Pfam" id="PF02536">
    <property type="entry name" value="mTERF"/>
    <property type="match status" value="1"/>
</dbReference>
<dbReference type="InParanoid" id="A0A2K1J1I3"/>
<keyword evidence="2" id="KW-0805">Transcription regulation</keyword>
<accession>A0A2K1J1I3</accession>
<dbReference type="Gramene" id="Pp3c18_18510V3.1">
    <property type="protein sequence ID" value="Pp3c18_18510V3.1"/>
    <property type="gene ID" value="Pp3c18_18510"/>
</dbReference>
<name>A0A2K1J1I3_PHYPA</name>
<evidence type="ECO:0000313" key="4">
    <source>
        <dbReference type="EMBL" id="PNR35388.1"/>
    </source>
</evidence>
<proteinExistence type="inferred from homology"/>
<dbReference type="PaxDb" id="3218-PP1S33_375V6.1"/>
<dbReference type="FunCoup" id="A0A2K1J1I3">
    <property type="interactions" value="442"/>
</dbReference>
<keyword evidence="6" id="KW-1185">Reference proteome</keyword>
<dbReference type="Proteomes" id="UP000006727">
    <property type="component" value="Chromosome 18"/>
</dbReference>
<dbReference type="InterPro" id="IPR003690">
    <property type="entry name" value="MTERF"/>
</dbReference>
<reference evidence="4 6" key="1">
    <citation type="journal article" date="2008" name="Science">
        <title>The Physcomitrella genome reveals evolutionary insights into the conquest of land by plants.</title>
        <authorList>
            <person name="Rensing S."/>
            <person name="Lang D."/>
            <person name="Zimmer A."/>
            <person name="Terry A."/>
            <person name="Salamov A."/>
            <person name="Shapiro H."/>
            <person name="Nishiyama T."/>
            <person name="Perroud P.-F."/>
            <person name="Lindquist E."/>
            <person name="Kamisugi Y."/>
            <person name="Tanahashi T."/>
            <person name="Sakakibara K."/>
            <person name="Fujita T."/>
            <person name="Oishi K."/>
            <person name="Shin-I T."/>
            <person name="Kuroki Y."/>
            <person name="Toyoda A."/>
            <person name="Suzuki Y."/>
            <person name="Hashimoto A."/>
            <person name="Yamaguchi K."/>
            <person name="Sugano A."/>
            <person name="Kohara Y."/>
            <person name="Fujiyama A."/>
            <person name="Anterola A."/>
            <person name="Aoki S."/>
            <person name="Ashton N."/>
            <person name="Barbazuk W.B."/>
            <person name="Barker E."/>
            <person name="Bennetzen J."/>
            <person name="Bezanilla M."/>
            <person name="Blankenship R."/>
            <person name="Cho S.H."/>
            <person name="Dutcher S."/>
            <person name="Estelle M."/>
            <person name="Fawcett J.A."/>
            <person name="Gundlach H."/>
            <person name="Hanada K."/>
            <person name="Heyl A."/>
            <person name="Hicks K.A."/>
            <person name="Hugh J."/>
            <person name="Lohr M."/>
            <person name="Mayer K."/>
            <person name="Melkozernov A."/>
            <person name="Murata T."/>
            <person name="Nelson D."/>
            <person name="Pils B."/>
            <person name="Prigge M."/>
            <person name="Reiss B."/>
            <person name="Renner T."/>
            <person name="Rombauts S."/>
            <person name="Rushton P."/>
            <person name="Sanderfoot A."/>
            <person name="Schween G."/>
            <person name="Shiu S.-H."/>
            <person name="Stueber K."/>
            <person name="Theodoulou F.L."/>
            <person name="Tu H."/>
            <person name="Van de Peer Y."/>
            <person name="Verrier P.J."/>
            <person name="Waters E."/>
            <person name="Wood A."/>
            <person name="Yang L."/>
            <person name="Cove D."/>
            <person name="Cuming A."/>
            <person name="Hasebe M."/>
            <person name="Lucas S."/>
            <person name="Mishler D.B."/>
            <person name="Reski R."/>
            <person name="Grigoriev I."/>
            <person name="Quatrano R.S."/>
            <person name="Boore J.L."/>
        </authorList>
    </citation>
    <scope>NUCLEOTIDE SEQUENCE [LARGE SCALE GENOMIC DNA]</scope>
    <source>
        <strain evidence="5 6">cv. Gransden 2004</strain>
    </source>
</reference>
<dbReference type="Gramene" id="Pp3c18_18510V3.2">
    <property type="protein sequence ID" value="Pp3c18_18510V3.2"/>
    <property type="gene ID" value="Pp3c18_18510"/>
</dbReference>
<evidence type="ECO:0000256" key="3">
    <source>
        <dbReference type="ARBA" id="ARBA00022946"/>
    </source>
</evidence>
<keyword evidence="2" id="KW-0804">Transcription</keyword>
<dbReference type="GO" id="GO:0003676">
    <property type="term" value="F:nucleic acid binding"/>
    <property type="evidence" value="ECO:0007669"/>
    <property type="project" value="InterPro"/>
</dbReference>
<reference evidence="5" key="3">
    <citation type="submission" date="2020-12" db="UniProtKB">
        <authorList>
            <consortium name="EnsemblPlants"/>
        </authorList>
    </citation>
    <scope>IDENTIFICATION</scope>
</reference>
<evidence type="ECO:0000256" key="2">
    <source>
        <dbReference type="ARBA" id="ARBA00022472"/>
    </source>
</evidence>
<sequence>MVCSMDALRCASSYSRVSFYALNHSISLVFTQSISLQFCGVNDVEFAKSLLNTKWSSLRFCGFSCRGLRDAAQLCPQFFVSSCSSPRMFKAFQSRKSLKVYCLQDSVEDDRSRLINEARSAVAENLIAAGIEEKVALSISENCPHFIEKLMERANEADEILGWANLSLGAEEEGSSTYGLVKSVKLSDPELWCVVLEFVGVRAQAVTRISHVLSTSTLTEFLKKVNFVEEFLNRAQLDGQLFESKVYQMMRRLSVYAYEDVQHTLSFFEKMAAQRGGIALLASAHVAVARLVEGFPHIFLRDLDVELKSVLTFLETIGVPDESLGRVIVLFPPVLLCDPHRDLQARLRTLKKIGVRARDLGRLIVRYPWLLSETAQNNVDELVEFLISVKVPKGDIDRSITACPQLLGCSTIRTLQPMVERMNKLGVKSKRLGYVIAASPQLLVRTPDEFNEVMNFLLKIGVEEKHLGGMLKRHPGVFASDVKSVLEPKVQFLRQLGMKEELLFRVLRFFPEMLTMRIDSLRSRVKYLQDEGFHNEVICCMICRFPPLLSYNPESVLKPKLEFLVNSMGRSIYEVVEYPRYFSYSLEVKIKPRARVIKLRQVKCSLREMLHLNDDQFASKFFGVSRLLVPPS</sequence>
<protein>
    <submittedName>
        <fullName evidence="4 5">Uncharacterized protein</fullName>
    </submittedName>
</protein>
<keyword evidence="2" id="KW-0806">Transcription termination</keyword>
<gene>
    <name evidence="4" type="ORF">PHYPA_023288</name>
</gene>
<evidence type="ECO:0000313" key="5">
    <source>
        <dbReference type="EnsemblPlants" id="Pp3c18_18510V3.1"/>
    </source>
</evidence>
<dbReference type="FunFam" id="1.25.70.10:FF:000065">
    <property type="entry name" value="Predicted protein"/>
    <property type="match status" value="1"/>
</dbReference>
<evidence type="ECO:0000313" key="6">
    <source>
        <dbReference type="Proteomes" id="UP000006727"/>
    </source>
</evidence>
<keyword evidence="3" id="KW-0809">Transit peptide</keyword>
<dbReference type="GO" id="GO:0006353">
    <property type="term" value="P:DNA-templated transcription termination"/>
    <property type="evidence" value="ECO:0007669"/>
    <property type="project" value="UniProtKB-KW"/>
</dbReference>
<dbReference type="EMBL" id="ABEU02000018">
    <property type="protein sequence ID" value="PNR35388.1"/>
    <property type="molecule type" value="Genomic_DNA"/>
</dbReference>
<dbReference type="PANTHER" id="PTHR13068:SF3">
    <property type="entry name" value="MITOCHONDRIAL TRANSCRIPTION TERMINATION FACTOR FAMILY PROTEIN"/>
    <property type="match status" value="1"/>
</dbReference>